<protein>
    <submittedName>
        <fullName evidence="1">Uncharacterized protein</fullName>
    </submittedName>
</protein>
<proteinExistence type="predicted"/>
<dbReference type="AlphaFoldDB" id="A0A9E7IFF2"/>
<evidence type="ECO:0000313" key="1">
    <source>
        <dbReference type="EMBL" id="URE46842.1"/>
    </source>
</evidence>
<dbReference type="Proteomes" id="UP001055439">
    <property type="component" value="Chromosome 9"/>
</dbReference>
<evidence type="ECO:0000313" key="2">
    <source>
        <dbReference type="Proteomes" id="UP001055439"/>
    </source>
</evidence>
<sequence>MTGGREEESTSKLCACVGSEQESEAGGWRVAIEGVGRRTTWRTVHGLPALGVGLLAACSTPKTCRRGWPASSLVDAFRWLAFPRSLSLFTLKPTTLASHLAIKGPPPLGVFTHRPINTISLPPVSSPAPFASSFTTNTQMGSLHDVAIENNNVVCPPNPSTPRSFAGRAI</sequence>
<name>A0A9E7IFF2_9LILI</name>
<organism evidence="1 2">
    <name type="scientific">Musa troglodytarum</name>
    <name type="common">fe'i banana</name>
    <dbReference type="NCBI Taxonomy" id="320322"/>
    <lineage>
        <taxon>Eukaryota</taxon>
        <taxon>Viridiplantae</taxon>
        <taxon>Streptophyta</taxon>
        <taxon>Embryophyta</taxon>
        <taxon>Tracheophyta</taxon>
        <taxon>Spermatophyta</taxon>
        <taxon>Magnoliopsida</taxon>
        <taxon>Liliopsida</taxon>
        <taxon>Zingiberales</taxon>
        <taxon>Musaceae</taxon>
        <taxon>Musa</taxon>
    </lineage>
</organism>
<reference evidence="1" key="1">
    <citation type="submission" date="2022-05" db="EMBL/GenBank/DDBJ databases">
        <title>The Musa troglodytarum L. genome provides insights into the mechanism of non-climacteric behaviour and enrichment of carotenoids.</title>
        <authorList>
            <person name="Wang J."/>
        </authorList>
    </citation>
    <scope>NUCLEOTIDE SEQUENCE</scope>
    <source>
        <tissue evidence="1">Leaf</tissue>
    </source>
</reference>
<dbReference type="EMBL" id="CP097511">
    <property type="protein sequence ID" value="URE46842.1"/>
    <property type="molecule type" value="Genomic_DNA"/>
</dbReference>
<accession>A0A9E7IFF2</accession>
<keyword evidence="2" id="KW-1185">Reference proteome</keyword>
<gene>
    <name evidence="1" type="ORF">MUK42_08466</name>
</gene>